<dbReference type="EMBL" id="JARBDR010000918">
    <property type="protein sequence ID" value="KAJ8301205.1"/>
    <property type="molecule type" value="Genomic_DNA"/>
</dbReference>
<accession>A0ABQ9E7R3</accession>
<comment type="similarity">
    <text evidence="2 6">Belongs to the caveolin family.</text>
</comment>
<dbReference type="PANTHER" id="PTHR10844">
    <property type="entry name" value="CAVEOLIN"/>
    <property type="match status" value="1"/>
</dbReference>
<sequence length="129" mass="14462">MVKVDLEERDKNGINSHIKVYFEDVLAEPNGTHSYDGCWEASEFCYNFGLQCCYLTMTSVCGIFIALYWGCEFAIVAFQHVWCGTPILRTINIYTGCLQKCLGTCIACVLAPIMDSCGYLFSSISVKHL</sequence>
<proteinExistence type="inferred from homology"/>
<name>A0ABQ9E7R3_TEGGR</name>
<protein>
    <recommendedName>
        <fullName evidence="6">Caveolin</fullName>
    </recommendedName>
</protein>
<evidence type="ECO:0000256" key="1">
    <source>
        <dbReference type="ARBA" id="ARBA00004202"/>
    </source>
</evidence>
<keyword evidence="4 6" id="KW-0333">Golgi apparatus</keyword>
<dbReference type="PANTHER" id="PTHR10844:SF19">
    <property type="entry name" value="CAVEOLIN-2"/>
    <property type="match status" value="1"/>
</dbReference>
<dbReference type="Proteomes" id="UP001217089">
    <property type="component" value="Unassembled WGS sequence"/>
</dbReference>
<evidence type="ECO:0000256" key="6">
    <source>
        <dbReference type="RuleBase" id="RU000680"/>
    </source>
</evidence>
<comment type="function">
    <text evidence="6">May act as a scaffolding protein within caveolar membranes. Interacts directly with G-protein alpha subunits and can functionally regulate their activity.</text>
</comment>
<gene>
    <name evidence="7" type="ORF">KUTeg_020192</name>
</gene>
<evidence type="ECO:0000313" key="8">
    <source>
        <dbReference type="Proteomes" id="UP001217089"/>
    </source>
</evidence>
<evidence type="ECO:0000256" key="5">
    <source>
        <dbReference type="ARBA" id="ARBA00023136"/>
    </source>
</evidence>
<comment type="subcellular location">
    <subcellularLocation>
        <location evidence="1 6">Cell membrane</location>
        <topology evidence="1 6">Peripheral membrane protein</topology>
    </subcellularLocation>
    <subcellularLocation>
        <location evidence="6">Golgi apparatus membrane</location>
        <topology evidence="6">Peripheral membrane protein</topology>
    </subcellularLocation>
    <subcellularLocation>
        <location evidence="6">Membrane</location>
        <location evidence="6">Caveola</location>
        <topology evidence="6">Peripheral membrane protein</topology>
    </subcellularLocation>
</comment>
<evidence type="ECO:0000313" key="7">
    <source>
        <dbReference type="EMBL" id="KAJ8301205.1"/>
    </source>
</evidence>
<keyword evidence="3 6" id="KW-1003">Cell membrane</keyword>
<organism evidence="7 8">
    <name type="scientific">Tegillarca granosa</name>
    <name type="common">Malaysian cockle</name>
    <name type="synonym">Anadara granosa</name>
    <dbReference type="NCBI Taxonomy" id="220873"/>
    <lineage>
        <taxon>Eukaryota</taxon>
        <taxon>Metazoa</taxon>
        <taxon>Spiralia</taxon>
        <taxon>Lophotrochozoa</taxon>
        <taxon>Mollusca</taxon>
        <taxon>Bivalvia</taxon>
        <taxon>Autobranchia</taxon>
        <taxon>Pteriomorphia</taxon>
        <taxon>Arcoida</taxon>
        <taxon>Arcoidea</taxon>
        <taxon>Arcidae</taxon>
        <taxon>Tegillarca</taxon>
    </lineage>
</organism>
<evidence type="ECO:0000256" key="3">
    <source>
        <dbReference type="ARBA" id="ARBA00022475"/>
    </source>
</evidence>
<keyword evidence="8" id="KW-1185">Reference proteome</keyword>
<evidence type="ECO:0000256" key="2">
    <source>
        <dbReference type="ARBA" id="ARBA00010988"/>
    </source>
</evidence>
<dbReference type="Pfam" id="PF01146">
    <property type="entry name" value="Caveolin"/>
    <property type="match status" value="1"/>
</dbReference>
<evidence type="ECO:0000256" key="4">
    <source>
        <dbReference type="ARBA" id="ARBA00023034"/>
    </source>
</evidence>
<comment type="caution">
    <text evidence="7">The sequence shown here is derived from an EMBL/GenBank/DDBJ whole genome shotgun (WGS) entry which is preliminary data.</text>
</comment>
<dbReference type="InterPro" id="IPR001612">
    <property type="entry name" value="Caveolin"/>
</dbReference>
<reference evidence="7 8" key="1">
    <citation type="submission" date="2022-12" db="EMBL/GenBank/DDBJ databases">
        <title>Chromosome-level genome of Tegillarca granosa.</title>
        <authorList>
            <person name="Kim J."/>
        </authorList>
    </citation>
    <scope>NUCLEOTIDE SEQUENCE [LARGE SCALE GENOMIC DNA]</scope>
    <source>
        <strain evidence="7">Teg-2019</strain>
        <tissue evidence="7">Adductor muscle</tissue>
    </source>
</reference>
<keyword evidence="5 6" id="KW-0472">Membrane</keyword>